<protein>
    <submittedName>
        <fullName evidence="3">Uncharacterized protein</fullName>
    </submittedName>
</protein>
<comment type="caution">
    <text evidence="3">The sequence shown here is derived from an EMBL/GenBank/DDBJ whole genome shotgun (WGS) entry which is preliminary data.</text>
</comment>
<keyword evidence="2" id="KW-0732">Signal</keyword>
<name>A0A9Q1BCG6_HOLLE</name>
<accession>A0A9Q1BCG6</accession>
<feature type="signal peptide" evidence="2">
    <location>
        <begin position="1"/>
        <end position="24"/>
    </location>
</feature>
<evidence type="ECO:0000313" key="3">
    <source>
        <dbReference type="EMBL" id="KAJ8020418.1"/>
    </source>
</evidence>
<evidence type="ECO:0000313" key="4">
    <source>
        <dbReference type="Proteomes" id="UP001152320"/>
    </source>
</evidence>
<evidence type="ECO:0000256" key="1">
    <source>
        <dbReference type="SAM" id="Phobius"/>
    </source>
</evidence>
<organism evidence="3 4">
    <name type="scientific">Holothuria leucospilota</name>
    <name type="common">Black long sea cucumber</name>
    <name type="synonym">Mertensiothuria leucospilota</name>
    <dbReference type="NCBI Taxonomy" id="206669"/>
    <lineage>
        <taxon>Eukaryota</taxon>
        <taxon>Metazoa</taxon>
        <taxon>Echinodermata</taxon>
        <taxon>Eleutherozoa</taxon>
        <taxon>Echinozoa</taxon>
        <taxon>Holothuroidea</taxon>
        <taxon>Aspidochirotacea</taxon>
        <taxon>Aspidochirotida</taxon>
        <taxon>Holothuriidae</taxon>
        <taxon>Holothuria</taxon>
    </lineage>
</organism>
<evidence type="ECO:0000256" key="2">
    <source>
        <dbReference type="SAM" id="SignalP"/>
    </source>
</evidence>
<dbReference type="Proteomes" id="UP001152320">
    <property type="component" value="Chromosome 22"/>
</dbReference>
<dbReference type="EMBL" id="JAIZAY010000022">
    <property type="protein sequence ID" value="KAJ8020418.1"/>
    <property type="molecule type" value="Genomic_DNA"/>
</dbReference>
<keyword evidence="1" id="KW-0812">Transmembrane</keyword>
<keyword evidence="1" id="KW-0472">Membrane</keyword>
<keyword evidence="1" id="KW-1133">Transmembrane helix</keyword>
<sequence length="124" mass="13365">MMFTQNTLSVTIVTILTVVKATNGEDDKVSGKAATTSPSDIVPRSHGHFGLPTYVIILILLFVIVAACITGAVFIRLSAKASRRMQKKFSQKLQHNSTTNYVILDHTTAGDNKDSAKSSLTEAV</sequence>
<gene>
    <name evidence="3" type="ORF">HOLleu_40003</name>
</gene>
<reference evidence="3" key="1">
    <citation type="submission" date="2021-10" db="EMBL/GenBank/DDBJ databases">
        <title>Tropical sea cucumber genome reveals ecological adaptation and Cuvierian tubules defense mechanism.</title>
        <authorList>
            <person name="Chen T."/>
        </authorList>
    </citation>
    <scope>NUCLEOTIDE SEQUENCE</scope>
    <source>
        <strain evidence="3">Nanhai2018</strain>
        <tissue evidence="3">Muscle</tissue>
    </source>
</reference>
<keyword evidence="4" id="KW-1185">Reference proteome</keyword>
<feature type="chain" id="PRO_5040322989" evidence="2">
    <location>
        <begin position="25"/>
        <end position="124"/>
    </location>
</feature>
<proteinExistence type="predicted"/>
<dbReference type="AlphaFoldDB" id="A0A9Q1BCG6"/>
<feature type="transmembrane region" description="Helical" evidence="1">
    <location>
        <begin position="54"/>
        <end position="79"/>
    </location>
</feature>